<feature type="compositionally biased region" description="Basic residues" evidence="4">
    <location>
        <begin position="320"/>
        <end position="336"/>
    </location>
</feature>
<dbReference type="GO" id="GO:0008094">
    <property type="term" value="F:ATP-dependent activity, acting on DNA"/>
    <property type="evidence" value="ECO:0007669"/>
    <property type="project" value="TreeGrafter"/>
</dbReference>
<dbReference type="Pfam" id="PF00271">
    <property type="entry name" value="Helicase_C"/>
    <property type="match status" value="1"/>
</dbReference>
<evidence type="ECO:0000256" key="3">
    <source>
        <dbReference type="ARBA" id="ARBA00022840"/>
    </source>
</evidence>
<dbReference type="InterPro" id="IPR050496">
    <property type="entry name" value="SNF2_RAD54_helicase_repair"/>
</dbReference>
<dbReference type="CDD" id="cd18793">
    <property type="entry name" value="SF2_C_SNF"/>
    <property type="match status" value="1"/>
</dbReference>
<dbReference type="PANTHER" id="PTHR45629">
    <property type="entry name" value="SNF2/RAD54 FAMILY MEMBER"/>
    <property type="match status" value="1"/>
</dbReference>
<feature type="compositionally biased region" description="Acidic residues" evidence="4">
    <location>
        <begin position="206"/>
        <end position="215"/>
    </location>
</feature>
<dbReference type="InterPro" id="IPR049730">
    <property type="entry name" value="SNF2/RAD54-like_C"/>
</dbReference>
<gene>
    <name evidence="7" type="ORF">GRF29_112g1263554</name>
</gene>
<dbReference type="AlphaFoldDB" id="A0AAN6LST3"/>
<dbReference type="GO" id="GO:0006283">
    <property type="term" value="P:transcription-coupled nucleotide-excision repair"/>
    <property type="evidence" value="ECO:0007669"/>
    <property type="project" value="TreeGrafter"/>
</dbReference>
<feature type="region of interest" description="Disordered" evidence="4">
    <location>
        <begin position="189"/>
        <end position="338"/>
    </location>
</feature>
<feature type="region of interest" description="Disordered" evidence="4">
    <location>
        <begin position="1077"/>
        <end position="1157"/>
    </location>
</feature>
<proteinExistence type="predicted"/>
<feature type="region of interest" description="Disordered" evidence="4">
    <location>
        <begin position="988"/>
        <end position="1013"/>
    </location>
</feature>
<feature type="region of interest" description="Disordered" evidence="4">
    <location>
        <begin position="951"/>
        <end position="974"/>
    </location>
</feature>
<dbReference type="InterPro" id="IPR001650">
    <property type="entry name" value="Helicase_C-like"/>
</dbReference>
<comment type="caution">
    <text evidence="7">The sequence shown here is derived from an EMBL/GenBank/DDBJ whole genome shotgun (WGS) entry which is preliminary data.</text>
</comment>
<feature type="region of interest" description="Disordered" evidence="4">
    <location>
        <begin position="148"/>
        <end position="177"/>
    </location>
</feature>
<keyword evidence="2" id="KW-0378">Hydrolase</keyword>
<evidence type="ECO:0000313" key="8">
    <source>
        <dbReference type="Proteomes" id="UP001280581"/>
    </source>
</evidence>
<evidence type="ECO:0000256" key="1">
    <source>
        <dbReference type="ARBA" id="ARBA00022741"/>
    </source>
</evidence>
<feature type="compositionally biased region" description="Acidic residues" evidence="4">
    <location>
        <begin position="299"/>
        <end position="316"/>
    </location>
</feature>
<dbReference type="Gene3D" id="3.40.50.10810">
    <property type="entry name" value="Tandem AAA-ATPase domain"/>
    <property type="match status" value="1"/>
</dbReference>
<feature type="compositionally biased region" description="Polar residues" evidence="4">
    <location>
        <begin position="957"/>
        <end position="974"/>
    </location>
</feature>
<name>A0AAN6LST3_9PLEO</name>
<feature type="compositionally biased region" description="Low complexity" evidence="4">
    <location>
        <begin position="266"/>
        <end position="279"/>
    </location>
</feature>
<organism evidence="7 8">
    <name type="scientific">Pseudopithomyces chartarum</name>
    <dbReference type="NCBI Taxonomy" id="1892770"/>
    <lineage>
        <taxon>Eukaryota</taxon>
        <taxon>Fungi</taxon>
        <taxon>Dikarya</taxon>
        <taxon>Ascomycota</taxon>
        <taxon>Pezizomycotina</taxon>
        <taxon>Dothideomycetes</taxon>
        <taxon>Pleosporomycetidae</taxon>
        <taxon>Pleosporales</taxon>
        <taxon>Massarineae</taxon>
        <taxon>Didymosphaeriaceae</taxon>
        <taxon>Pseudopithomyces</taxon>
    </lineage>
</organism>
<dbReference type="CDD" id="cd18000">
    <property type="entry name" value="DEXHc_ERCC6"/>
    <property type="match status" value="1"/>
</dbReference>
<evidence type="ECO:0008006" key="9">
    <source>
        <dbReference type="Google" id="ProtNLM"/>
    </source>
</evidence>
<feature type="compositionally biased region" description="Acidic residues" evidence="4">
    <location>
        <begin position="33"/>
        <end position="50"/>
    </location>
</feature>
<feature type="compositionally biased region" description="Basic and acidic residues" evidence="4">
    <location>
        <begin position="998"/>
        <end position="1011"/>
    </location>
</feature>
<dbReference type="InterPro" id="IPR038718">
    <property type="entry name" value="SNF2-like_sf"/>
</dbReference>
<dbReference type="Pfam" id="PF00176">
    <property type="entry name" value="SNF2-rel_dom"/>
    <property type="match status" value="1"/>
</dbReference>
<dbReference type="InterPro" id="IPR014001">
    <property type="entry name" value="Helicase_ATP-bd"/>
</dbReference>
<dbReference type="GO" id="GO:0016787">
    <property type="term" value="F:hydrolase activity"/>
    <property type="evidence" value="ECO:0007669"/>
    <property type="project" value="UniProtKB-KW"/>
</dbReference>
<dbReference type="Proteomes" id="UP001280581">
    <property type="component" value="Unassembled WGS sequence"/>
</dbReference>
<dbReference type="SUPFAM" id="SSF52540">
    <property type="entry name" value="P-loop containing nucleoside triphosphate hydrolases"/>
    <property type="match status" value="2"/>
</dbReference>
<dbReference type="GO" id="GO:0005634">
    <property type="term" value="C:nucleus"/>
    <property type="evidence" value="ECO:0007669"/>
    <property type="project" value="TreeGrafter"/>
</dbReference>
<dbReference type="InterPro" id="IPR027417">
    <property type="entry name" value="P-loop_NTPase"/>
</dbReference>
<dbReference type="CDD" id="cd22254">
    <property type="entry name" value="CSB_WHD"/>
    <property type="match status" value="1"/>
</dbReference>
<dbReference type="Gene3D" id="3.40.50.300">
    <property type="entry name" value="P-loop containing nucleotide triphosphate hydrolases"/>
    <property type="match status" value="1"/>
</dbReference>
<dbReference type="EMBL" id="WVTA01000011">
    <property type="protein sequence ID" value="KAK3203412.1"/>
    <property type="molecule type" value="Genomic_DNA"/>
</dbReference>
<feature type="compositionally biased region" description="Basic and acidic residues" evidence="4">
    <location>
        <begin position="83"/>
        <end position="95"/>
    </location>
</feature>
<feature type="compositionally biased region" description="Low complexity" evidence="4">
    <location>
        <begin position="234"/>
        <end position="250"/>
    </location>
</feature>
<protein>
    <recommendedName>
        <fullName evidence="9">DNA repair and recombination protein RAD26</fullName>
    </recommendedName>
</protein>
<feature type="domain" description="Helicase ATP-binding" evidence="5">
    <location>
        <begin position="431"/>
        <end position="626"/>
    </location>
</feature>
<dbReference type="PROSITE" id="PS51192">
    <property type="entry name" value="HELICASE_ATP_BIND_1"/>
    <property type="match status" value="1"/>
</dbReference>
<keyword evidence="1" id="KW-0547">Nucleotide-binding</keyword>
<dbReference type="GO" id="GO:0005524">
    <property type="term" value="F:ATP binding"/>
    <property type="evidence" value="ECO:0007669"/>
    <property type="project" value="InterPro"/>
</dbReference>
<feature type="domain" description="Helicase C-terminal" evidence="6">
    <location>
        <begin position="765"/>
        <end position="925"/>
    </location>
</feature>
<feature type="region of interest" description="Disordered" evidence="4">
    <location>
        <begin position="1"/>
        <end position="95"/>
    </location>
</feature>
<evidence type="ECO:0000256" key="2">
    <source>
        <dbReference type="ARBA" id="ARBA00022801"/>
    </source>
</evidence>
<evidence type="ECO:0000259" key="6">
    <source>
        <dbReference type="PROSITE" id="PS51194"/>
    </source>
</evidence>
<reference evidence="7 8" key="1">
    <citation type="submission" date="2021-02" db="EMBL/GenBank/DDBJ databases">
        <title>Genome assembly of Pseudopithomyces chartarum.</title>
        <authorList>
            <person name="Jauregui R."/>
            <person name="Singh J."/>
            <person name="Voisey C."/>
        </authorList>
    </citation>
    <scope>NUCLEOTIDE SEQUENCE [LARGE SCALE GENOMIC DNA]</scope>
    <source>
        <strain evidence="7 8">AGR01</strain>
    </source>
</reference>
<dbReference type="PROSITE" id="PS51194">
    <property type="entry name" value="HELICASE_CTER"/>
    <property type="match status" value="1"/>
</dbReference>
<dbReference type="PANTHER" id="PTHR45629:SF7">
    <property type="entry name" value="DNA EXCISION REPAIR PROTEIN ERCC-6-RELATED"/>
    <property type="match status" value="1"/>
</dbReference>
<keyword evidence="3" id="KW-0067">ATP-binding</keyword>
<dbReference type="FunFam" id="3.40.50.10810:FF:000039">
    <property type="entry name" value="DNA repair protein Rhp26/Rad26"/>
    <property type="match status" value="1"/>
</dbReference>
<evidence type="ECO:0000256" key="4">
    <source>
        <dbReference type="SAM" id="MobiDB-lite"/>
    </source>
</evidence>
<keyword evidence="8" id="KW-1185">Reference proteome</keyword>
<sequence>MPPLPTLPDAHASMETPKDSVIDPMGATTSDPDQADDVLPADELPEDADEETRLKFLTTGTRDQDDLERDIGRQADQLLMEQADERDKKRMEKAEAEAKRAQVAIQKIRARLAMPVIESQKVKLRAEIQEYQKKIDGIDEELDSIQQRINDRHKVPADDGNPQDGVHGPMPNESRRDFLIRTGKITPFSKIAQDRHGSGTLAEAMQDVEVDDMVEEASKGPKSHQNLMKPGFNVVVSPSVTSPSVASTSSEAPRPKKKRRTTRVTSSHGGSSGPESPGGDSDDAYAPDMSDRQLAALGEIEDDTEGVLTEDDDYEEERTGRKRKASAKKKPKKKTKATQFVDEQDDLAGVDDGNEQLYQKRVRAWSGKRFAARKQAAESNGSTFQDDEAEEECYKPHPAEPDFELHGGFKVPGDIFPALFDYQKTGVEWLWELYSQNVGGIVGDEMGLGKTIQAISFVAGLHYSKMLTKPVIVVCPATVMKQWVNEFHRWWPALRVSILHSSGTGMLNTRREEQLERDMELRSYGDYDDTLTGAGKAAKKIVEKVKRDGHVLVTTYTGLQTYAEFLVPVDWETAILDEGHKIRNPDAAVTIHCKELRTPSRIILSGTPMQNNLVELWSLFDFIFPMRLGTLVNFRNQFELPIKRGGYANASNLDFETAVQCAETLKDAVSPYLLQRFKVDVAADLPQKKEQVLFCKLTRQQRQAYEGFLGSDDMRSIADGKRQMLYGIDLLRKICNHPDLIDHKDLSKKAHYDYGAAYKSGKMQVVKELLSLWVKGGHKTLLFAQHRIMLDILEKYIGRLPGINYRRMDGETPIKNRQDMVDEFNNDPNLHVFLLTTKVGGLGVNLTGANRVIIYDPDWNPSTDIQARERSWRLGQKREVEIYRLMSAGTIEEKIYHRQIFKQFLTNKVLRDPKQRQTFQMSDLHDLFTLGTDKADGETETGNMFRGSEVQFDKDGNTANSKATAQAASDGTAQSDLAAMQGVAGTETYRTATSDTEEAAKEDGEESKSDSRLMSTIFSKSGVHSVLEHDAIMNSTANGRKRKIQADPAFVQREAKRQAALAAEQLKKDLEQARNAPIGVPTYTGTNGELGRPAPIGQRTYTHSMRGGRGGGRGGANGPSSSSVLSNLAARQGRGVGGTASGTSTPGSSRTNTPPSGVEMLERIRTFMVTHGGMVPTKMLIDHFDHYCKQVAGRNELFSETLKRIATMEKVRGSGRSRWKLKAEWTGQSAGRR</sequence>
<dbReference type="InterPro" id="IPR000330">
    <property type="entry name" value="SNF2_N"/>
</dbReference>
<dbReference type="SMART" id="SM00487">
    <property type="entry name" value="DEXDc"/>
    <property type="match status" value="1"/>
</dbReference>
<feature type="compositionally biased region" description="Gly residues" evidence="4">
    <location>
        <begin position="1107"/>
        <end position="1117"/>
    </location>
</feature>
<dbReference type="SMART" id="SM00490">
    <property type="entry name" value="HELICc"/>
    <property type="match status" value="1"/>
</dbReference>
<evidence type="ECO:0000313" key="7">
    <source>
        <dbReference type="EMBL" id="KAK3203412.1"/>
    </source>
</evidence>
<evidence type="ECO:0000259" key="5">
    <source>
        <dbReference type="PROSITE" id="PS51192"/>
    </source>
</evidence>
<feature type="compositionally biased region" description="Low complexity" evidence="4">
    <location>
        <begin position="1141"/>
        <end position="1157"/>
    </location>
</feature>
<accession>A0AAN6LST3</accession>